<name>A0A8J3Q842_9ACTN</name>
<sequence>MSSSTFGPRLAQLRRRRGLSQQQLAHLLCTATGTSSLTRNEISRWERGQRQPAQAWIGWLALVLRVPSEQLSPGRPSVVRQGDPAARRWAFLRDKLTVARPGVLWISAID</sequence>
<dbReference type="InterPro" id="IPR010982">
    <property type="entry name" value="Lambda_DNA-bd_dom_sf"/>
</dbReference>
<accession>A0A8J3Q842</accession>
<evidence type="ECO:0000259" key="1">
    <source>
        <dbReference type="PROSITE" id="PS50943"/>
    </source>
</evidence>
<dbReference type="Proteomes" id="UP000612899">
    <property type="component" value="Unassembled WGS sequence"/>
</dbReference>
<dbReference type="CDD" id="cd00093">
    <property type="entry name" value="HTH_XRE"/>
    <property type="match status" value="1"/>
</dbReference>
<dbReference type="GO" id="GO:0003677">
    <property type="term" value="F:DNA binding"/>
    <property type="evidence" value="ECO:0007669"/>
    <property type="project" value="InterPro"/>
</dbReference>
<feature type="domain" description="HTH cro/C1-type" evidence="1">
    <location>
        <begin position="10"/>
        <end position="71"/>
    </location>
</feature>
<reference evidence="2" key="1">
    <citation type="submission" date="2021-01" db="EMBL/GenBank/DDBJ databases">
        <title>Whole genome shotgun sequence of Rhizocola hellebori NBRC 109834.</title>
        <authorList>
            <person name="Komaki H."/>
            <person name="Tamura T."/>
        </authorList>
    </citation>
    <scope>NUCLEOTIDE SEQUENCE</scope>
    <source>
        <strain evidence="2">NBRC 109834</strain>
    </source>
</reference>
<evidence type="ECO:0000313" key="3">
    <source>
        <dbReference type="Proteomes" id="UP000612899"/>
    </source>
</evidence>
<dbReference type="Gene3D" id="1.10.260.40">
    <property type="entry name" value="lambda repressor-like DNA-binding domains"/>
    <property type="match status" value="1"/>
</dbReference>
<dbReference type="RefSeq" id="WP_203908849.1">
    <property type="nucleotide sequence ID" value="NZ_BONY01000016.1"/>
</dbReference>
<dbReference type="Pfam" id="PF13560">
    <property type="entry name" value="HTH_31"/>
    <property type="match status" value="1"/>
</dbReference>
<dbReference type="SUPFAM" id="SSF47413">
    <property type="entry name" value="lambda repressor-like DNA-binding domains"/>
    <property type="match status" value="1"/>
</dbReference>
<dbReference type="AlphaFoldDB" id="A0A8J3Q842"/>
<protein>
    <recommendedName>
        <fullName evidence="1">HTH cro/C1-type domain-containing protein</fullName>
    </recommendedName>
</protein>
<dbReference type="SMART" id="SM00530">
    <property type="entry name" value="HTH_XRE"/>
    <property type="match status" value="1"/>
</dbReference>
<keyword evidence="3" id="KW-1185">Reference proteome</keyword>
<organism evidence="2 3">
    <name type="scientific">Rhizocola hellebori</name>
    <dbReference type="NCBI Taxonomy" id="1392758"/>
    <lineage>
        <taxon>Bacteria</taxon>
        <taxon>Bacillati</taxon>
        <taxon>Actinomycetota</taxon>
        <taxon>Actinomycetes</taxon>
        <taxon>Micromonosporales</taxon>
        <taxon>Micromonosporaceae</taxon>
        <taxon>Rhizocola</taxon>
    </lineage>
</organism>
<proteinExistence type="predicted"/>
<gene>
    <name evidence="2" type="ORF">Rhe02_30390</name>
</gene>
<dbReference type="InterPro" id="IPR001387">
    <property type="entry name" value="Cro/C1-type_HTH"/>
</dbReference>
<dbReference type="EMBL" id="BONY01000016">
    <property type="protein sequence ID" value="GIH04972.1"/>
    <property type="molecule type" value="Genomic_DNA"/>
</dbReference>
<comment type="caution">
    <text evidence="2">The sequence shown here is derived from an EMBL/GenBank/DDBJ whole genome shotgun (WGS) entry which is preliminary data.</text>
</comment>
<evidence type="ECO:0000313" key="2">
    <source>
        <dbReference type="EMBL" id="GIH04972.1"/>
    </source>
</evidence>
<dbReference type="PROSITE" id="PS50943">
    <property type="entry name" value="HTH_CROC1"/>
    <property type="match status" value="1"/>
</dbReference>